<evidence type="ECO:0000313" key="2">
    <source>
        <dbReference type="EMBL" id="MBO3274851.1"/>
    </source>
</evidence>
<dbReference type="Gene3D" id="1.25.40.10">
    <property type="entry name" value="Tetratricopeptide repeat domain"/>
    <property type="match status" value="1"/>
</dbReference>
<dbReference type="InterPro" id="IPR006597">
    <property type="entry name" value="Sel1-like"/>
</dbReference>
<accession>A0ABS3TMG4</accession>
<reference evidence="2 3" key="1">
    <citation type="submission" date="2020-12" db="EMBL/GenBank/DDBJ databases">
        <title>Pseudomonas schmalbachii sp. nov. isolated from millipede gut.</title>
        <authorList>
            <person name="Shelomi M."/>
        </authorList>
    </citation>
    <scope>NUCLEOTIDE SEQUENCE [LARGE SCALE GENOMIC DNA]</scope>
    <source>
        <strain evidence="2 3">Milli4</strain>
    </source>
</reference>
<dbReference type="SUPFAM" id="SSF81901">
    <property type="entry name" value="HCP-like"/>
    <property type="match status" value="1"/>
</dbReference>
<sequence length="461" mass="50940">MRFPVERLALPLAIALAAGCAGLPDERLAQQALERGDVATAQANFQALATLGYADSQIGLAEIQAANGDSAAQARAEKLYRAAAETSPRARARLGKWLAAKPGATDAEHREAEQLLSRAFNEGVDSALVPLIVLYLQYPQAWPEVNPQQRIDQWRAQGLPQADLAQIVLYRTQGTYDQNLGEIEQVCQRWLRRMDVCWMELATVYQIQGNADKQKAHLDQLRSAWQAGRVPPERVESVALVLANSELGNADPQAAQALLTELAPQYPAAWVSLAQLQYDNPDLGDVEQMLDYLKKGQDAAQPRADLLLGRLYYDGKWMPQDPRKAEQYLLKAGASEPQAHYYLGQIYRRGYLGKVYPDKALEHLLIAARSGQASADMALAHLFSQGRGVQPNRVNAYVFGQLAQRQQVASAGELMSQLEPQLSPAERSQAQQLLKREEQARGGNWQATASLLQNNQEQEAL</sequence>
<dbReference type="SMART" id="SM00671">
    <property type="entry name" value="SEL1"/>
    <property type="match status" value="4"/>
</dbReference>
<evidence type="ECO:0000256" key="1">
    <source>
        <dbReference type="SAM" id="MobiDB-lite"/>
    </source>
</evidence>
<gene>
    <name evidence="2" type="primary">algK</name>
    <name evidence="2" type="ORF">JFY56_06420</name>
</gene>
<dbReference type="EMBL" id="JAELYA010000002">
    <property type="protein sequence ID" value="MBO3274851.1"/>
    <property type="molecule type" value="Genomic_DNA"/>
</dbReference>
<dbReference type="Proteomes" id="UP000669060">
    <property type="component" value="Unassembled WGS sequence"/>
</dbReference>
<dbReference type="PANTHER" id="PTHR11102">
    <property type="entry name" value="SEL-1-LIKE PROTEIN"/>
    <property type="match status" value="1"/>
</dbReference>
<dbReference type="Pfam" id="PF08238">
    <property type="entry name" value="Sel1"/>
    <property type="match status" value="3"/>
</dbReference>
<keyword evidence="2" id="KW-0449">Lipoprotein</keyword>
<name>A0ABS3TMG4_9PSED</name>
<evidence type="ECO:0000313" key="3">
    <source>
        <dbReference type="Proteomes" id="UP000669060"/>
    </source>
</evidence>
<dbReference type="PANTHER" id="PTHR11102:SF160">
    <property type="entry name" value="ERAD-ASSOCIATED E3 UBIQUITIN-PROTEIN LIGASE COMPONENT HRD3"/>
    <property type="match status" value="1"/>
</dbReference>
<dbReference type="NCBIfam" id="NF038194">
    <property type="entry name" value="AlgK_TPR_lipo"/>
    <property type="match status" value="1"/>
</dbReference>
<dbReference type="PROSITE" id="PS51257">
    <property type="entry name" value="PROKAR_LIPOPROTEIN"/>
    <property type="match status" value="1"/>
</dbReference>
<dbReference type="InterPro" id="IPR050767">
    <property type="entry name" value="Sel1_AlgK"/>
</dbReference>
<dbReference type="RefSeq" id="WP_208312700.1">
    <property type="nucleotide sequence ID" value="NZ_JAELYA010000002.1"/>
</dbReference>
<protein>
    <submittedName>
        <fullName evidence="2">Alginate biosynthesis TPR repeat lipoprotein AlgK</fullName>
    </submittedName>
</protein>
<proteinExistence type="predicted"/>
<comment type="caution">
    <text evidence="2">The sequence shown here is derived from an EMBL/GenBank/DDBJ whole genome shotgun (WGS) entry which is preliminary data.</text>
</comment>
<keyword evidence="3" id="KW-1185">Reference proteome</keyword>
<dbReference type="InterPro" id="IPR011990">
    <property type="entry name" value="TPR-like_helical_dom_sf"/>
</dbReference>
<dbReference type="InterPro" id="IPR053440">
    <property type="entry name" value="Alginate_biosynth_AlgK"/>
</dbReference>
<organism evidence="2 3">
    <name type="scientific">Pseudomonas schmalbachii</name>
    <dbReference type="NCBI Taxonomy" id="2816993"/>
    <lineage>
        <taxon>Bacteria</taxon>
        <taxon>Pseudomonadati</taxon>
        <taxon>Pseudomonadota</taxon>
        <taxon>Gammaproteobacteria</taxon>
        <taxon>Pseudomonadales</taxon>
        <taxon>Pseudomonadaceae</taxon>
        <taxon>Pseudomonas</taxon>
    </lineage>
</organism>
<feature type="compositionally biased region" description="Polar residues" evidence="1">
    <location>
        <begin position="445"/>
        <end position="461"/>
    </location>
</feature>
<feature type="region of interest" description="Disordered" evidence="1">
    <location>
        <begin position="428"/>
        <end position="461"/>
    </location>
</feature>